<comment type="caution">
    <text evidence="11">The sequence shown here is derived from an EMBL/GenBank/DDBJ whole genome shotgun (WGS) entry which is preliminary data.</text>
</comment>
<keyword evidence="12" id="KW-1185">Reference proteome</keyword>
<keyword evidence="7 8" id="KW-0472">Membrane</keyword>
<dbReference type="Proteomes" id="UP001620645">
    <property type="component" value="Unassembled WGS sequence"/>
</dbReference>
<sequence>MSEKDVPLAFSGPAKFVSNALAGGTAAVVTKTAIAPIERVKLLLQAQDASAQITADKRYKGIVDVLVRVPKEQGFLAFWRGNFPSIVRYFPSQALNFAFNDLYKGILSKNSSKNRQFFGSFASGAAAGATSSLFTYWLDFARTRLALDIGRSRESREFTGLADLLAKIWRSDGLLGLYRGFSVSIWASIIYRACYFGFFDKAKAYASSDGKRPLSFLERWLIAQGVTMASGMLAYPLDTVRRRLMMQSGHKEHILYKNGRDCARKIFASEHGIAGFYKGGLSNILRSTGGALVLVLYEEIAKFTPN</sequence>
<evidence type="ECO:0000256" key="9">
    <source>
        <dbReference type="RuleBase" id="RU000488"/>
    </source>
</evidence>
<keyword evidence="5" id="KW-0677">Repeat</keyword>
<feature type="repeat" description="Solcar" evidence="8">
    <location>
        <begin position="14"/>
        <end position="106"/>
    </location>
</feature>
<dbReference type="PRINTS" id="PR00926">
    <property type="entry name" value="MITOCARRIER"/>
</dbReference>
<dbReference type="PANTHER" id="PTHR45635">
    <property type="entry name" value="ADP,ATP CARRIER PROTEIN 1-RELATED-RELATED"/>
    <property type="match status" value="1"/>
</dbReference>
<dbReference type="Gene3D" id="1.50.40.10">
    <property type="entry name" value="Mitochondrial carrier domain"/>
    <property type="match status" value="1"/>
</dbReference>
<evidence type="ECO:0000256" key="8">
    <source>
        <dbReference type="PROSITE-ProRule" id="PRU00282"/>
    </source>
</evidence>
<protein>
    <recommendedName>
        <fullName evidence="10">ADP/ATP translocase</fullName>
    </recommendedName>
    <alternativeName>
        <fullName evidence="10">ADP,ATP carrier protein</fullName>
    </alternativeName>
</protein>
<dbReference type="GO" id="GO:0016020">
    <property type="term" value="C:membrane"/>
    <property type="evidence" value="ECO:0007669"/>
    <property type="project" value="UniProtKB-SubCell"/>
</dbReference>
<evidence type="ECO:0000256" key="4">
    <source>
        <dbReference type="ARBA" id="ARBA00022692"/>
    </source>
</evidence>
<evidence type="ECO:0000256" key="1">
    <source>
        <dbReference type="ARBA" id="ARBA00004141"/>
    </source>
</evidence>
<feature type="repeat" description="Solcar" evidence="8">
    <location>
        <begin position="214"/>
        <end position="303"/>
    </location>
</feature>
<dbReference type="GO" id="GO:0005739">
    <property type="term" value="C:mitochondrion"/>
    <property type="evidence" value="ECO:0007669"/>
    <property type="project" value="UniProtKB-ARBA"/>
</dbReference>
<comment type="similarity">
    <text evidence="2 9">Belongs to the mitochondrial carrier (TC 2.A.29) family.</text>
</comment>
<comment type="subunit">
    <text evidence="10">Monomer.</text>
</comment>
<dbReference type="PANTHER" id="PTHR45635:SF38">
    <property type="entry name" value="ADP_ATP TRANSLOCASE"/>
    <property type="match status" value="1"/>
</dbReference>
<dbReference type="PRINTS" id="PR00927">
    <property type="entry name" value="ADPTRNSLCASE"/>
</dbReference>
<evidence type="ECO:0000256" key="3">
    <source>
        <dbReference type="ARBA" id="ARBA00022448"/>
    </source>
</evidence>
<dbReference type="InterPro" id="IPR002113">
    <property type="entry name" value="ADT_euk_type"/>
</dbReference>
<dbReference type="PROSITE" id="PS50920">
    <property type="entry name" value="SOLCAR"/>
    <property type="match status" value="3"/>
</dbReference>
<dbReference type="GO" id="GO:0005471">
    <property type="term" value="F:ATP:ADP antiporter activity"/>
    <property type="evidence" value="ECO:0007669"/>
    <property type="project" value="UniProtKB-UniRule"/>
</dbReference>
<keyword evidence="4 8" id="KW-0812">Transmembrane</keyword>
<dbReference type="InterPro" id="IPR023395">
    <property type="entry name" value="MCP_dom_sf"/>
</dbReference>
<comment type="function">
    <text evidence="10">Catalyzes the exchange of ADP and ATP across the membrane.</text>
</comment>
<evidence type="ECO:0000313" key="11">
    <source>
        <dbReference type="EMBL" id="KAL3069749.1"/>
    </source>
</evidence>
<evidence type="ECO:0000256" key="10">
    <source>
        <dbReference type="RuleBase" id="RU368008"/>
    </source>
</evidence>
<feature type="repeat" description="Solcar" evidence="8">
    <location>
        <begin position="115"/>
        <end position="205"/>
    </location>
</feature>
<dbReference type="EMBL" id="JBICCN010000427">
    <property type="protein sequence ID" value="KAL3069749.1"/>
    <property type="molecule type" value="Genomic_DNA"/>
</dbReference>
<proteinExistence type="inferred from homology"/>
<organism evidence="11 12">
    <name type="scientific">Heterodera schachtii</name>
    <name type="common">Sugarbeet cyst nematode worm</name>
    <name type="synonym">Tylenchus schachtii</name>
    <dbReference type="NCBI Taxonomy" id="97005"/>
    <lineage>
        <taxon>Eukaryota</taxon>
        <taxon>Metazoa</taxon>
        <taxon>Ecdysozoa</taxon>
        <taxon>Nematoda</taxon>
        <taxon>Chromadorea</taxon>
        <taxon>Rhabditida</taxon>
        <taxon>Tylenchina</taxon>
        <taxon>Tylenchomorpha</taxon>
        <taxon>Tylenchoidea</taxon>
        <taxon>Heteroderidae</taxon>
        <taxon>Heteroderinae</taxon>
        <taxon>Heterodera</taxon>
    </lineage>
</organism>
<evidence type="ECO:0000313" key="12">
    <source>
        <dbReference type="Proteomes" id="UP001620645"/>
    </source>
</evidence>
<accession>A0ABD2HPT4</accession>
<evidence type="ECO:0000256" key="5">
    <source>
        <dbReference type="ARBA" id="ARBA00022737"/>
    </source>
</evidence>
<dbReference type="InterPro" id="IPR018108">
    <property type="entry name" value="MCP_transmembrane"/>
</dbReference>
<evidence type="ECO:0000256" key="7">
    <source>
        <dbReference type="ARBA" id="ARBA00023136"/>
    </source>
</evidence>
<reference evidence="11 12" key="1">
    <citation type="submission" date="2024-10" db="EMBL/GenBank/DDBJ databases">
        <authorList>
            <person name="Kim D."/>
        </authorList>
    </citation>
    <scope>NUCLEOTIDE SEQUENCE [LARGE SCALE GENOMIC DNA]</scope>
    <source>
        <strain evidence="11">Taebaek</strain>
    </source>
</reference>
<keyword evidence="6" id="KW-1133">Transmembrane helix</keyword>
<comment type="subcellular location">
    <subcellularLocation>
        <location evidence="1 10">Membrane</location>
        <topology evidence="1 10">Multi-pass membrane protein</topology>
    </subcellularLocation>
</comment>
<dbReference type="AlphaFoldDB" id="A0ABD2HPT4"/>
<dbReference type="Pfam" id="PF00153">
    <property type="entry name" value="Mito_carr"/>
    <property type="match status" value="3"/>
</dbReference>
<evidence type="ECO:0000256" key="6">
    <source>
        <dbReference type="ARBA" id="ARBA00022989"/>
    </source>
</evidence>
<gene>
    <name evidence="11" type="ORF">niasHS_015983</name>
</gene>
<evidence type="ECO:0000256" key="2">
    <source>
        <dbReference type="ARBA" id="ARBA00006375"/>
    </source>
</evidence>
<dbReference type="InterPro" id="IPR002067">
    <property type="entry name" value="MCP"/>
</dbReference>
<dbReference type="SUPFAM" id="SSF103506">
    <property type="entry name" value="Mitochondrial carrier"/>
    <property type="match status" value="1"/>
</dbReference>
<keyword evidence="3 9" id="KW-0813">Transport</keyword>
<name>A0ABD2HPT4_HETSC</name>